<proteinExistence type="predicted"/>
<evidence type="ECO:0000313" key="1">
    <source>
        <dbReference type="EMBL" id="QHT29631.1"/>
    </source>
</evidence>
<organism evidence="1">
    <name type="scientific">viral metagenome</name>
    <dbReference type="NCBI Taxonomy" id="1070528"/>
    <lineage>
        <taxon>unclassified sequences</taxon>
        <taxon>metagenomes</taxon>
        <taxon>organismal metagenomes</taxon>
    </lineage>
</organism>
<sequence length="127" mass="15297">MQPNKDDNRDEDWLTLFYAVKRGEELSESFTISYNDFCEMQTHAVELHRNRQISSDCLHRVLSVFFLQTRWTQAEELHPYLYTHVLSECPVPEYTSLFKIHQTHFLSDHLRNLYHPTEHTFIFSIFS</sequence>
<dbReference type="EMBL" id="MN738881">
    <property type="protein sequence ID" value="QHT29631.1"/>
    <property type="molecule type" value="Genomic_DNA"/>
</dbReference>
<dbReference type="AlphaFoldDB" id="A0A6C0ELV3"/>
<name>A0A6C0ELV3_9ZZZZ</name>
<accession>A0A6C0ELV3</accession>
<reference evidence="1" key="1">
    <citation type="journal article" date="2020" name="Nature">
        <title>Giant virus diversity and host interactions through global metagenomics.</title>
        <authorList>
            <person name="Schulz F."/>
            <person name="Roux S."/>
            <person name="Paez-Espino D."/>
            <person name="Jungbluth S."/>
            <person name="Walsh D.A."/>
            <person name="Denef V.J."/>
            <person name="McMahon K.D."/>
            <person name="Konstantinidis K.T."/>
            <person name="Eloe-Fadrosh E.A."/>
            <person name="Kyrpides N.C."/>
            <person name="Woyke T."/>
        </authorList>
    </citation>
    <scope>NUCLEOTIDE SEQUENCE</scope>
    <source>
        <strain evidence="1">GVMAG-M-3300009068-24</strain>
    </source>
</reference>
<protein>
    <submittedName>
        <fullName evidence="1">Uncharacterized protein</fullName>
    </submittedName>
</protein>